<feature type="transmembrane region" description="Helical" evidence="3">
    <location>
        <begin position="122"/>
        <end position="141"/>
    </location>
</feature>
<organism evidence="4 5">
    <name type="scientific">Teichococcus globiformis</name>
    <dbReference type="NCBI Taxonomy" id="2307229"/>
    <lineage>
        <taxon>Bacteria</taxon>
        <taxon>Pseudomonadati</taxon>
        <taxon>Pseudomonadota</taxon>
        <taxon>Alphaproteobacteria</taxon>
        <taxon>Acetobacterales</taxon>
        <taxon>Roseomonadaceae</taxon>
        <taxon>Roseomonas</taxon>
    </lineage>
</organism>
<feature type="coiled-coil region" evidence="1">
    <location>
        <begin position="258"/>
        <end position="289"/>
    </location>
</feature>
<proteinExistence type="predicted"/>
<evidence type="ECO:0000313" key="4">
    <source>
        <dbReference type="EMBL" id="MFC3124859.1"/>
    </source>
</evidence>
<reference evidence="5" key="1">
    <citation type="journal article" date="2019" name="Int. J. Syst. Evol. Microbiol.">
        <title>The Global Catalogue of Microorganisms (GCM) 10K type strain sequencing project: providing services to taxonomists for standard genome sequencing and annotation.</title>
        <authorList>
            <consortium name="The Broad Institute Genomics Platform"/>
            <consortium name="The Broad Institute Genome Sequencing Center for Infectious Disease"/>
            <person name="Wu L."/>
            <person name="Ma J."/>
        </authorList>
    </citation>
    <scope>NUCLEOTIDE SEQUENCE [LARGE SCALE GENOMIC DNA]</scope>
    <source>
        <strain evidence="5">KCTC 52094</strain>
    </source>
</reference>
<dbReference type="Proteomes" id="UP001595593">
    <property type="component" value="Unassembled WGS sequence"/>
</dbReference>
<keyword evidence="3" id="KW-0812">Transmembrane</keyword>
<name>A0ABV7FWU6_9PROT</name>
<keyword evidence="3" id="KW-0472">Membrane</keyword>
<feature type="transmembrane region" description="Helical" evidence="3">
    <location>
        <begin position="46"/>
        <end position="70"/>
    </location>
</feature>
<feature type="region of interest" description="Disordered" evidence="2">
    <location>
        <begin position="1"/>
        <end position="23"/>
    </location>
</feature>
<dbReference type="EMBL" id="JBHRTN010000008">
    <property type="protein sequence ID" value="MFC3124859.1"/>
    <property type="molecule type" value="Genomic_DNA"/>
</dbReference>
<dbReference type="RefSeq" id="WP_379595286.1">
    <property type="nucleotide sequence ID" value="NZ_JBHRTN010000008.1"/>
</dbReference>
<gene>
    <name evidence="4" type="ORF">ACFOD4_07295</name>
</gene>
<comment type="caution">
    <text evidence="4">The sequence shown here is derived from an EMBL/GenBank/DDBJ whole genome shotgun (WGS) entry which is preliminary data.</text>
</comment>
<evidence type="ECO:0008006" key="6">
    <source>
        <dbReference type="Google" id="ProtNLM"/>
    </source>
</evidence>
<evidence type="ECO:0000256" key="2">
    <source>
        <dbReference type="SAM" id="MobiDB-lite"/>
    </source>
</evidence>
<keyword evidence="1" id="KW-0175">Coiled coil</keyword>
<sequence>MSTTTPPKGGPSGRASYSESATPATAWPQQPYAVPGGKVSRMSWGAVLAGTVIAVVVGGALNILGIAIGANLVDATARQTPDATTFGIGGGVWMLVSHMIGLGIGAYAAARLAGVTDRTDGVLHGLAMWATATLVGAMLLGSAASSAVSAVGQGVSGLVGGAAGGLGQLTTAVGGPVAGAAANQPGSGEDVASAAQAAVDRVQNALSASNADPAQMNSDQRRAEIGRLAARRIADGNLSQPDRDRLTALVAAEGDISQDEARNRIQQVEQETQARAQEAAEQARRAADAAASGAAMAAYWTFALLLLGAVVSAIASRLGTRDRATMEPAPARFR</sequence>
<evidence type="ECO:0000313" key="5">
    <source>
        <dbReference type="Proteomes" id="UP001595593"/>
    </source>
</evidence>
<evidence type="ECO:0000256" key="3">
    <source>
        <dbReference type="SAM" id="Phobius"/>
    </source>
</evidence>
<protein>
    <recommendedName>
        <fullName evidence="6">PhnA-like protein</fullName>
    </recommendedName>
</protein>
<feature type="transmembrane region" description="Helical" evidence="3">
    <location>
        <begin position="297"/>
        <end position="316"/>
    </location>
</feature>
<evidence type="ECO:0000256" key="1">
    <source>
        <dbReference type="SAM" id="Coils"/>
    </source>
</evidence>
<keyword evidence="3" id="KW-1133">Transmembrane helix</keyword>
<feature type="transmembrane region" description="Helical" evidence="3">
    <location>
        <begin position="90"/>
        <end position="110"/>
    </location>
</feature>
<keyword evidence="5" id="KW-1185">Reference proteome</keyword>
<accession>A0ABV7FWU6</accession>